<accession>A0A3S0ZR57</accession>
<dbReference type="Gene3D" id="3.40.1620.60">
    <property type="match status" value="1"/>
</dbReference>
<evidence type="ECO:0000259" key="3">
    <source>
        <dbReference type="PROSITE" id="PS50215"/>
    </source>
</evidence>
<feature type="region of interest" description="Disordered" evidence="2">
    <location>
        <begin position="485"/>
        <end position="517"/>
    </location>
</feature>
<feature type="compositionally biased region" description="Basic and acidic residues" evidence="2">
    <location>
        <begin position="505"/>
        <end position="517"/>
    </location>
</feature>
<name>A0A3S0ZR57_ELYCH</name>
<comment type="caution">
    <text evidence="4">The sequence shown here is derived from an EMBL/GenBank/DDBJ whole genome shotgun (WGS) entry which is preliminary data.</text>
</comment>
<dbReference type="Proteomes" id="UP000271974">
    <property type="component" value="Unassembled WGS sequence"/>
</dbReference>
<proteinExistence type="predicted"/>
<dbReference type="Gene3D" id="3.40.390.10">
    <property type="entry name" value="Collagenase (Catalytic Domain)"/>
    <property type="match status" value="1"/>
</dbReference>
<dbReference type="Pfam" id="PF13688">
    <property type="entry name" value="Reprolysin_5"/>
    <property type="match status" value="1"/>
</dbReference>
<feature type="binding site" evidence="1">
    <location>
        <position position="252"/>
    </location>
    <ligand>
        <name>Zn(2+)</name>
        <dbReference type="ChEBI" id="CHEBI:29105"/>
        <note>catalytic</note>
    </ligand>
</feature>
<dbReference type="OrthoDB" id="6124312at2759"/>
<dbReference type="InterPro" id="IPR001590">
    <property type="entry name" value="Peptidase_M12B"/>
</dbReference>
<protein>
    <recommendedName>
        <fullName evidence="3">Peptidase M12B domain-containing protein</fullName>
    </recommendedName>
</protein>
<gene>
    <name evidence="4" type="ORF">EGW08_011370</name>
</gene>
<keyword evidence="1" id="KW-0479">Metal-binding</keyword>
<evidence type="ECO:0000256" key="1">
    <source>
        <dbReference type="PROSITE-ProRule" id="PRU00276"/>
    </source>
</evidence>
<comment type="caution">
    <text evidence="1">Lacks conserved residue(s) required for the propagation of feature annotation.</text>
</comment>
<keyword evidence="5" id="KW-1185">Reference proteome</keyword>
<feature type="domain" description="Peptidase M12B" evidence="3">
    <location>
        <begin position="92"/>
        <end position="299"/>
    </location>
</feature>
<organism evidence="4 5">
    <name type="scientific">Elysia chlorotica</name>
    <name type="common">Eastern emerald elysia</name>
    <name type="synonym">Sea slug</name>
    <dbReference type="NCBI Taxonomy" id="188477"/>
    <lineage>
        <taxon>Eukaryota</taxon>
        <taxon>Metazoa</taxon>
        <taxon>Spiralia</taxon>
        <taxon>Lophotrochozoa</taxon>
        <taxon>Mollusca</taxon>
        <taxon>Gastropoda</taxon>
        <taxon>Heterobranchia</taxon>
        <taxon>Euthyneura</taxon>
        <taxon>Panpulmonata</taxon>
        <taxon>Sacoglossa</taxon>
        <taxon>Placobranchoidea</taxon>
        <taxon>Plakobranchidae</taxon>
        <taxon>Elysia</taxon>
    </lineage>
</organism>
<dbReference type="GO" id="GO:0004222">
    <property type="term" value="F:metalloendopeptidase activity"/>
    <property type="evidence" value="ECO:0007669"/>
    <property type="project" value="InterPro"/>
</dbReference>
<dbReference type="EMBL" id="RQTK01000369">
    <property type="protein sequence ID" value="RUS80851.1"/>
    <property type="molecule type" value="Genomic_DNA"/>
</dbReference>
<keyword evidence="1" id="KW-0862">Zinc</keyword>
<dbReference type="GO" id="GO:0046872">
    <property type="term" value="F:metal ion binding"/>
    <property type="evidence" value="ECO:0007669"/>
    <property type="project" value="UniProtKB-KW"/>
</dbReference>
<reference evidence="4 5" key="1">
    <citation type="submission" date="2019-01" db="EMBL/GenBank/DDBJ databases">
        <title>A draft genome assembly of the solar-powered sea slug Elysia chlorotica.</title>
        <authorList>
            <person name="Cai H."/>
            <person name="Li Q."/>
            <person name="Fang X."/>
            <person name="Li J."/>
            <person name="Curtis N.E."/>
            <person name="Altenburger A."/>
            <person name="Shibata T."/>
            <person name="Feng M."/>
            <person name="Maeda T."/>
            <person name="Schwartz J.A."/>
            <person name="Shigenobu S."/>
            <person name="Lundholm N."/>
            <person name="Nishiyama T."/>
            <person name="Yang H."/>
            <person name="Hasebe M."/>
            <person name="Li S."/>
            <person name="Pierce S.K."/>
            <person name="Wang J."/>
        </authorList>
    </citation>
    <scope>NUCLEOTIDE SEQUENCE [LARGE SCALE GENOMIC DNA]</scope>
    <source>
        <strain evidence="4">EC2010</strain>
        <tissue evidence="4">Whole organism of an adult</tissue>
    </source>
</reference>
<evidence type="ECO:0000313" key="4">
    <source>
        <dbReference type="EMBL" id="RUS80851.1"/>
    </source>
</evidence>
<dbReference type="AlphaFoldDB" id="A0A3S0ZR57"/>
<feature type="active site" evidence="1">
    <location>
        <position position="243"/>
    </location>
</feature>
<feature type="binding site" evidence="1">
    <location>
        <position position="246"/>
    </location>
    <ligand>
        <name>Zn(2+)</name>
        <dbReference type="ChEBI" id="CHEBI:29105"/>
        <note>catalytic</note>
    </ligand>
</feature>
<feature type="non-terminal residue" evidence="4">
    <location>
        <position position="1"/>
    </location>
</feature>
<evidence type="ECO:0000256" key="2">
    <source>
        <dbReference type="SAM" id="MobiDB-lite"/>
    </source>
</evidence>
<feature type="binding site" evidence="1">
    <location>
        <position position="242"/>
    </location>
    <ligand>
        <name>Zn(2+)</name>
        <dbReference type="ChEBI" id="CHEBI:29105"/>
        <note>catalytic</note>
    </ligand>
</feature>
<dbReference type="GO" id="GO:0006508">
    <property type="term" value="P:proteolysis"/>
    <property type="evidence" value="ECO:0007669"/>
    <property type="project" value="InterPro"/>
</dbReference>
<evidence type="ECO:0000313" key="5">
    <source>
        <dbReference type="Proteomes" id="UP000271974"/>
    </source>
</evidence>
<dbReference type="InterPro" id="IPR024079">
    <property type="entry name" value="MetalloPept_cat_dom_sf"/>
</dbReference>
<dbReference type="SUPFAM" id="SSF55486">
    <property type="entry name" value="Metalloproteases ('zincins'), catalytic domain"/>
    <property type="match status" value="1"/>
</dbReference>
<dbReference type="PROSITE" id="PS50215">
    <property type="entry name" value="ADAM_MEPRO"/>
    <property type="match status" value="1"/>
</dbReference>
<sequence length="517" mass="55898">PDLGFTQPIQFSGPDHQFVEGTSQLSPGKTLDSLSPSSSLVQTISSWKEQANFLPIISPCVDPSPVASMSPLSLACFLALAGHVFMAAIPENQVEVYFVMDQAAVTKYLTQSGGDEAAARAIIDQDIDYFISEINKLFEKVTDLSIGVMKRGFQILDTDILQGPEVERDAGLKTFDEWRKAQGLFDKYAYDVAVLWTGFELVRDGNPSTAGYANVGKVCDSTMASLIAEYDLTYNTVVVTAHEIGHCLGSSHDSDSLRRVMGAEAYAGSENRWSFSSESSAEIKTNVGSLSTNCLLVTSPESKYVDAAIPKDITDPDHICQRAENNKESYMIKSQTYYEMQPPHGDSICRAIFCYNGEPDSSVAAYASDGMVCAKNKRCKEGLCVDSPDAESGAVPSDDCVFSDQTSIDIAGFKGTCTELITSFGARVCYYYSSMCCTACSAHATADPDCLYGDKSSKCEGKEQWQVCGGSASTCCGLCKGYAGKRSAPENGTQQVQPDLPPESNMKKTEMLKPMDD</sequence>